<proteinExistence type="predicted"/>
<dbReference type="PRINTS" id="PR00412">
    <property type="entry name" value="EPOXHYDRLASE"/>
</dbReference>
<accession>A0A2Z5G4A1</accession>
<dbReference type="GO" id="GO:0016787">
    <property type="term" value="F:hydrolase activity"/>
    <property type="evidence" value="ECO:0007669"/>
    <property type="project" value="UniProtKB-KW"/>
</dbReference>
<protein>
    <submittedName>
        <fullName evidence="2">Epoxide hydrolase</fullName>
    </submittedName>
</protein>
<dbReference type="GO" id="GO:0016020">
    <property type="term" value="C:membrane"/>
    <property type="evidence" value="ECO:0007669"/>
    <property type="project" value="TreeGrafter"/>
</dbReference>
<dbReference type="KEGG" id="abas:ACPOL_4282"/>
<dbReference type="InterPro" id="IPR000639">
    <property type="entry name" value="Epox_hydrolase-like"/>
</dbReference>
<reference evidence="2 3" key="1">
    <citation type="journal article" date="2018" name="Front. Microbiol.">
        <title>Hydrolytic Capabilities as a Key to Environmental Success: Chitinolytic and Cellulolytic Acidobacteria From Acidic Sub-arctic Soils and Boreal Peatlands.</title>
        <authorList>
            <person name="Belova S.E."/>
            <person name="Ravin N.V."/>
            <person name="Pankratov T.A."/>
            <person name="Rakitin A.L."/>
            <person name="Ivanova A.A."/>
            <person name="Beletsky A.V."/>
            <person name="Mardanov A.V."/>
            <person name="Sinninghe Damste J.S."/>
            <person name="Dedysh S.N."/>
        </authorList>
    </citation>
    <scope>NUCLEOTIDE SEQUENCE [LARGE SCALE GENOMIC DNA]</scope>
    <source>
        <strain evidence="2 3">SBC82</strain>
    </source>
</reference>
<keyword evidence="3" id="KW-1185">Reference proteome</keyword>
<dbReference type="RefSeq" id="WP_114208519.1">
    <property type="nucleotide sequence ID" value="NZ_CP030840.1"/>
</dbReference>
<dbReference type="SUPFAM" id="SSF53474">
    <property type="entry name" value="alpha/beta-Hydrolases"/>
    <property type="match status" value="1"/>
</dbReference>
<dbReference type="AlphaFoldDB" id="A0A2Z5G4A1"/>
<dbReference type="PANTHER" id="PTHR43798">
    <property type="entry name" value="MONOACYLGLYCEROL LIPASE"/>
    <property type="match status" value="1"/>
</dbReference>
<gene>
    <name evidence="2" type="ORF">ACPOL_4282</name>
</gene>
<evidence type="ECO:0000313" key="3">
    <source>
        <dbReference type="Proteomes" id="UP000253606"/>
    </source>
</evidence>
<dbReference type="Proteomes" id="UP000253606">
    <property type="component" value="Chromosome"/>
</dbReference>
<dbReference type="PANTHER" id="PTHR43798:SF33">
    <property type="entry name" value="HYDROLASE, PUTATIVE (AFU_ORTHOLOGUE AFUA_2G14860)-RELATED"/>
    <property type="match status" value="1"/>
</dbReference>
<dbReference type="InterPro" id="IPR050266">
    <property type="entry name" value="AB_hydrolase_sf"/>
</dbReference>
<dbReference type="OrthoDB" id="9773293at2"/>
<evidence type="ECO:0000313" key="2">
    <source>
        <dbReference type="EMBL" id="AXC13557.1"/>
    </source>
</evidence>
<dbReference type="InterPro" id="IPR000073">
    <property type="entry name" value="AB_hydrolase_1"/>
</dbReference>
<dbReference type="Gene3D" id="3.40.50.1820">
    <property type="entry name" value="alpha/beta hydrolase"/>
    <property type="match status" value="1"/>
</dbReference>
<dbReference type="InterPro" id="IPR029058">
    <property type="entry name" value="AB_hydrolase_fold"/>
</dbReference>
<keyword evidence="2" id="KW-0378">Hydrolase</keyword>
<name>A0A2Z5G4A1_9BACT</name>
<sequence length="298" mass="33420">MKMLTMKTNSLEMAVEETGPEDGEPILLLHGFPYDPRCFDGVIDKIRDGTRRILVPYLRGFGPTRYRSEHSFRSGQQAALGNDVLELLNEAGIVRATLMGYDWGGRAATVVAALWPERVRGLVCAGGYAIQDIKKSSKTPGDVELEYQQWYQWYFNMDRGRVGLEMNRKALSEKLWRLWSPNWFDAGLFEREALSFENPDFVATAIHSYRHRYGNAAGDPALEPLEARLAEQPKITVPTIGFQGEDDRVSPPAGSEGKEGMFTAYYERRLLSGVGHCAPQEAPGKVAQMIEDALRLTV</sequence>
<dbReference type="EMBL" id="CP030840">
    <property type="protein sequence ID" value="AXC13557.1"/>
    <property type="molecule type" value="Genomic_DNA"/>
</dbReference>
<feature type="domain" description="AB hydrolase-1" evidence="1">
    <location>
        <begin position="25"/>
        <end position="278"/>
    </location>
</feature>
<organism evidence="2 3">
    <name type="scientific">Acidisarcina polymorpha</name>
    <dbReference type="NCBI Taxonomy" id="2211140"/>
    <lineage>
        <taxon>Bacteria</taxon>
        <taxon>Pseudomonadati</taxon>
        <taxon>Acidobacteriota</taxon>
        <taxon>Terriglobia</taxon>
        <taxon>Terriglobales</taxon>
        <taxon>Acidobacteriaceae</taxon>
        <taxon>Acidisarcina</taxon>
    </lineage>
</organism>
<dbReference type="Pfam" id="PF00561">
    <property type="entry name" value="Abhydrolase_1"/>
    <property type="match status" value="1"/>
</dbReference>
<evidence type="ECO:0000259" key="1">
    <source>
        <dbReference type="Pfam" id="PF00561"/>
    </source>
</evidence>